<dbReference type="KEGG" id="rpne:NCTC8284_01835"/>
<dbReference type="EMBL" id="LR134405">
    <property type="protein sequence ID" value="VEH66662.1"/>
    <property type="molecule type" value="Genomic_DNA"/>
</dbReference>
<name>A0A3S4U6W5_9PAST</name>
<reference evidence="1 2" key="1">
    <citation type="submission" date="2018-12" db="EMBL/GenBank/DDBJ databases">
        <authorList>
            <consortium name="Pathogen Informatics"/>
        </authorList>
    </citation>
    <scope>NUCLEOTIDE SEQUENCE [LARGE SCALE GENOMIC DNA]</scope>
    <source>
        <strain evidence="1 2">NCTC8284</strain>
    </source>
</reference>
<sequence>MDDVKLGQTQQGSYIVNIYYPIEQTPINEDLTQTSFSECVSQNISSGLNALSAYLNQGDNAPRDIGDFIQKGISTNLCESLIRLSGKNQHRDLEITIYNDALDDKQIFTLAHSNIDKIKSISTQLQKKSTSSPIMKS</sequence>
<dbReference type="AlphaFoldDB" id="A0A3S4U6W5"/>
<dbReference type="Proteomes" id="UP000278733">
    <property type="component" value="Chromosome"/>
</dbReference>
<proteinExistence type="predicted"/>
<accession>A0A3S4U6W5</accession>
<organism evidence="1 2">
    <name type="scientific">Rodentibacter pneumotropicus</name>
    <dbReference type="NCBI Taxonomy" id="758"/>
    <lineage>
        <taxon>Bacteria</taxon>
        <taxon>Pseudomonadati</taxon>
        <taxon>Pseudomonadota</taxon>
        <taxon>Gammaproteobacteria</taxon>
        <taxon>Pasteurellales</taxon>
        <taxon>Pasteurellaceae</taxon>
        <taxon>Rodentibacter</taxon>
    </lineage>
</organism>
<evidence type="ECO:0000313" key="2">
    <source>
        <dbReference type="Proteomes" id="UP000278733"/>
    </source>
</evidence>
<gene>
    <name evidence="1" type="ORF">NCTC8284_01835</name>
</gene>
<protein>
    <submittedName>
        <fullName evidence="1">Uncharacterized protein</fullName>
    </submittedName>
</protein>
<evidence type="ECO:0000313" key="1">
    <source>
        <dbReference type="EMBL" id="VEH66662.1"/>
    </source>
</evidence>